<comment type="caution">
    <text evidence="1">The sequence shown here is derived from an EMBL/GenBank/DDBJ whole genome shotgun (WGS) entry which is preliminary data.</text>
</comment>
<dbReference type="EMBL" id="NIBD01000028">
    <property type="protein sequence ID" value="PAB55218.1"/>
    <property type="molecule type" value="Genomic_DNA"/>
</dbReference>
<dbReference type="Proteomes" id="UP000216008">
    <property type="component" value="Unassembled WGS sequence"/>
</dbReference>
<organism evidence="1 2">
    <name type="scientific">Lactobacillus johnsonii</name>
    <dbReference type="NCBI Taxonomy" id="33959"/>
    <lineage>
        <taxon>Bacteria</taxon>
        <taxon>Bacillati</taxon>
        <taxon>Bacillota</taxon>
        <taxon>Bacilli</taxon>
        <taxon>Lactobacillales</taxon>
        <taxon>Lactobacillaceae</taxon>
        <taxon>Lactobacillus</taxon>
    </lineage>
</organism>
<protein>
    <recommendedName>
        <fullName evidence="3">Ribbon-helix-helix protein CopG domain-containing protein</fullName>
    </recommendedName>
</protein>
<reference evidence="1 2" key="1">
    <citation type="submission" date="2017-05" db="EMBL/GenBank/DDBJ databases">
        <title>Lactobacillus johnsonii from commercial turkeys.</title>
        <authorList>
            <person name="Johnson T.J."/>
            <person name="Youmans B."/>
        </authorList>
    </citation>
    <scope>NUCLEOTIDE SEQUENCE [LARGE SCALE GENOMIC DNA]</scope>
    <source>
        <strain evidence="1 2">UMNLJ114</strain>
    </source>
</reference>
<evidence type="ECO:0008006" key="3">
    <source>
        <dbReference type="Google" id="ProtNLM"/>
    </source>
</evidence>
<name>A0A267M8I3_LACJH</name>
<dbReference type="RefSeq" id="WP_095182897.1">
    <property type="nucleotide sequence ID" value="NZ_NIBD01000028.1"/>
</dbReference>
<sequence length="153" mass="17890">MKKRIDTLLYDTDTAKKIASYEAPYPRSDIQYYEEELYKKRTGEYFLYGSGNARSPYAEQVYGETSAWEDGEKIVPLSYEEAQKWFEKANNENDELATDEVYEKEFGTIKSDTSKKEQQIFRLSKTAIQKVERMAQKQGKTKSEIVENLIMSE</sequence>
<gene>
    <name evidence="1" type="ORF">A3Q24_05940</name>
</gene>
<evidence type="ECO:0000313" key="1">
    <source>
        <dbReference type="EMBL" id="PAB55218.1"/>
    </source>
</evidence>
<dbReference type="AlphaFoldDB" id="A0A267M8I3"/>
<evidence type="ECO:0000313" key="2">
    <source>
        <dbReference type="Proteomes" id="UP000216008"/>
    </source>
</evidence>
<proteinExistence type="predicted"/>
<accession>A0A267M8I3</accession>